<evidence type="ECO:0000256" key="3">
    <source>
        <dbReference type="ARBA" id="ARBA00022748"/>
    </source>
</evidence>
<dbReference type="PANTHER" id="PTHR31566">
    <property type="entry name" value="CYTOCHROME C BIOGENESIS PROTEIN CCS1, CHLOROPLASTIC"/>
    <property type="match status" value="1"/>
</dbReference>
<evidence type="ECO:0000256" key="6">
    <source>
        <dbReference type="SAM" id="Phobius"/>
    </source>
</evidence>
<keyword evidence="3" id="KW-0201">Cytochrome c-type biogenesis</keyword>
<evidence type="ECO:0000256" key="2">
    <source>
        <dbReference type="ARBA" id="ARBA00022692"/>
    </source>
</evidence>
<keyword evidence="2 6" id="KW-0812">Transmembrane</keyword>
<dbReference type="InterPro" id="IPR007816">
    <property type="entry name" value="ResB-like_domain"/>
</dbReference>
<evidence type="ECO:0000256" key="5">
    <source>
        <dbReference type="ARBA" id="ARBA00023136"/>
    </source>
</evidence>
<feature type="transmembrane region" description="Helical" evidence="6">
    <location>
        <begin position="123"/>
        <end position="145"/>
    </location>
</feature>
<feature type="transmembrane region" description="Helical" evidence="6">
    <location>
        <begin position="465"/>
        <end position="487"/>
    </location>
</feature>
<sequence length="540" mass="62044">MEHVKCQCGHVNPVGTFFCEACGKPFQHEESVSLLDMKYEGSARRSITYNKTLVDKIWSFFSSVKVGIWLIVITLVASAIGTVFPQQMYLPPAVTPSEYYADQYGVLGKLYYNLGFDNLYSSWWYMVLLASIGISLVICSLDRVVPLYKALKNQRVTRHPSFLKRQRLFGVSSATPEDIAIVQENLIKRRYHVRTENENILAEKGRFSRWGPYVNHIGLIIFLIGAMLRFVPGMYVDEVIWLREGETKEIPGTDGKYYLKNEKFIKEVYSKEEEDKVFDEAIDRVGNSMIPKNYQTNAVLYEAVGSTVAGQEPKLKKVTDYKIRVNDPLKFESFALYQTDYKEGELSKMFLHLEDKTTHEKRGPIEVNLANPEEKYDLGNGYRVELLSYFPDFYFDEEGKPSTKTKVPNNPAFVFKMFTPTTPDGEVSFVAIRQNIEPAGTNKYKMTFAGIETRNATALTVRKDLTLWILALGGTIFMIGVIQGMYWNHRRIWMQRIDGEWWIAGHTNKNWYGFRNEIEKVLSGTAVPQPEDKALMEKIS</sequence>
<evidence type="ECO:0000259" key="7">
    <source>
        <dbReference type="Pfam" id="PF05140"/>
    </source>
</evidence>
<evidence type="ECO:0000256" key="4">
    <source>
        <dbReference type="ARBA" id="ARBA00022989"/>
    </source>
</evidence>
<evidence type="ECO:0000256" key="1">
    <source>
        <dbReference type="ARBA" id="ARBA00004141"/>
    </source>
</evidence>
<dbReference type="RefSeq" id="WP_379948023.1">
    <property type="nucleotide sequence ID" value="NZ_JBHMAF010000017.1"/>
</dbReference>
<feature type="transmembrane region" description="Helical" evidence="6">
    <location>
        <begin position="66"/>
        <end position="84"/>
    </location>
</feature>
<feature type="domain" description="ResB-like" evidence="7">
    <location>
        <begin position="64"/>
        <end position="425"/>
    </location>
</feature>
<dbReference type="PANTHER" id="PTHR31566:SF0">
    <property type="entry name" value="CYTOCHROME C BIOGENESIS PROTEIN CCS1, CHLOROPLASTIC"/>
    <property type="match status" value="1"/>
</dbReference>
<comment type="caution">
    <text evidence="8">The sequence shown here is derived from an EMBL/GenBank/DDBJ whole genome shotgun (WGS) entry which is preliminary data.</text>
</comment>
<keyword evidence="4 6" id="KW-1133">Transmembrane helix</keyword>
<comment type="subcellular location">
    <subcellularLocation>
        <location evidence="1">Membrane</location>
        <topology evidence="1">Multi-pass membrane protein</topology>
    </subcellularLocation>
</comment>
<protein>
    <submittedName>
        <fullName evidence="8">Cytochrome c biogenesis protein ResB</fullName>
    </submittedName>
</protein>
<dbReference type="Pfam" id="PF05140">
    <property type="entry name" value="ResB"/>
    <property type="match status" value="1"/>
</dbReference>
<dbReference type="Proteomes" id="UP001589609">
    <property type="component" value="Unassembled WGS sequence"/>
</dbReference>
<dbReference type="InterPro" id="IPR023494">
    <property type="entry name" value="Cyt_c_bgen_Ccs1/CcsB/ResB"/>
</dbReference>
<evidence type="ECO:0000313" key="9">
    <source>
        <dbReference type="Proteomes" id="UP001589609"/>
    </source>
</evidence>
<accession>A0ABV5WBB5</accession>
<reference evidence="8 9" key="1">
    <citation type="submission" date="2024-09" db="EMBL/GenBank/DDBJ databases">
        <authorList>
            <person name="Sun Q."/>
            <person name="Mori K."/>
        </authorList>
    </citation>
    <scope>NUCLEOTIDE SEQUENCE [LARGE SCALE GENOMIC DNA]</scope>
    <source>
        <strain evidence="8 9">JCM 11201</strain>
    </source>
</reference>
<feature type="transmembrane region" description="Helical" evidence="6">
    <location>
        <begin position="213"/>
        <end position="231"/>
    </location>
</feature>
<keyword evidence="5 6" id="KW-0472">Membrane</keyword>
<proteinExistence type="predicted"/>
<keyword evidence="9" id="KW-1185">Reference proteome</keyword>
<name>A0ABV5WBB5_9BACI</name>
<dbReference type="EMBL" id="JBHMAF010000017">
    <property type="protein sequence ID" value="MFB9757753.1"/>
    <property type="molecule type" value="Genomic_DNA"/>
</dbReference>
<gene>
    <name evidence="8" type="ORF">ACFFMS_04245</name>
</gene>
<organism evidence="8 9">
    <name type="scientific">Ectobacillus funiculus</name>
    <dbReference type="NCBI Taxonomy" id="137993"/>
    <lineage>
        <taxon>Bacteria</taxon>
        <taxon>Bacillati</taxon>
        <taxon>Bacillota</taxon>
        <taxon>Bacilli</taxon>
        <taxon>Bacillales</taxon>
        <taxon>Bacillaceae</taxon>
        <taxon>Ectobacillus</taxon>
    </lineage>
</organism>
<evidence type="ECO:0000313" key="8">
    <source>
        <dbReference type="EMBL" id="MFB9757753.1"/>
    </source>
</evidence>